<gene>
    <name evidence="1" type="ORF">BCR15_04715</name>
</gene>
<comment type="caution">
    <text evidence="1">The sequence shown here is derived from an EMBL/GenBank/DDBJ whole genome shotgun (WGS) entry which is preliminary data.</text>
</comment>
<name>A0A1C0AMK6_9ACTN</name>
<dbReference type="AlphaFoldDB" id="A0A1C0AMK6"/>
<dbReference type="Gene3D" id="3.30.70.2390">
    <property type="match status" value="1"/>
</dbReference>
<sequence length="176" mass="18945">MRIFRLIATPILLLSLLGLLVWGATWGWKALTEPLPSPSPTPCVMEPAEIVTVRDVTVRIYNGGFTSGLANRVGNQLTEAGFDVARVTNTEERVTGTVIRANRRETPQIRLAASYFVEPVIQYDDRVDGVVDILVGTDFAGFSEAPFAQVSSTDGQLCRVPTPSASAPEPSPSPSS</sequence>
<dbReference type="InterPro" id="IPR027381">
    <property type="entry name" value="LytR/CpsA/Psr_C"/>
</dbReference>
<keyword evidence="2" id="KW-1185">Reference proteome</keyword>
<proteinExistence type="predicted"/>
<reference evidence="2" key="1">
    <citation type="submission" date="2016-07" db="EMBL/GenBank/DDBJ databases">
        <authorList>
            <person name="Florea S."/>
            <person name="Webb J.S."/>
            <person name="Jaromczyk J."/>
            <person name="Schardl C.L."/>
        </authorList>
    </citation>
    <scope>NUCLEOTIDE SEQUENCE [LARGE SCALE GENOMIC DNA]</scope>
    <source>
        <strain evidence="2">IPBSL-7</strain>
    </source>
</reference>
<dbReference type="EMBL" id="MBQD01000021">
    <property type="protein sequence ID" value="OCL33936.1"/>
    <property type="molecule type" value="Genomic_DNA"/>
</dbReference>
<protein>
    <submittedName>
        <fullName evidence="1">Uncharacterized protein</fullName>
    </submittedName>
</protein>
<organism evidence="1 2">
    <name type="scientific">Tessaracoccus lapidicaptus</name>
    <dbReference type="NCBI Taxonomy" id="1427523"/>
    <lineage>
        <taxon>Bacteria</taxon>
        <taxon>Bacillati</taxon>
        <taxon>Actinomycetota</taxon>
        <taxon>Actinomycetes</taxon>
        <taxon>Propionibacteriales</taxon>
        <taxon>Propionibacteriaceae</taxon>
        <taxon>Tessaracoccus</taxon>
    </lineage>
</organism>
<dbReference type="Proteomes" id="UP000093501">
    <property type="component" value="Unassembled WGS sequence"/>
</dbReference>
<evidence type="ECO:0000313" key="2">
    <source>
        <dbReference type="Proteomes" id="UP000093501"/>
    </source>
</evidence>
<accession>A0A1C0AMK6</accession>
<dbReference type="RefSeq" id="WP_068751693.1">
    <property type="nucleotide sequence ID" value="NZ_LR214441.1"/>
</dbReference>
<evidence type="ECO:0000313" key="1">
    <source>
        <dbReference type="EMBL" id="OCL33936.1"/>
    </source>
</evidence>
<dbReference type="Pfam" id="PF13399">
    <property type="entry name" value="LytR_C"/>
    <property type="match status" value="1"/>
</dbReference>